<dbReference type="InterPro" id="IPR001623">
    <property type="entry name" value="DnaJ_domain"/>
</dbReference>
<feature type="region of interest" description="Disordered" evidence="2">
    <location>
        <begin position="121"/>
        <end position="160"/>
    </location>
</feature>
<dbReference type="SMART" id="SM00271">
    <property type="entry name" value="DnaJ"/>
    <property type="match status" value="1"/>
</dbReference>
<dbReference type="GO" id="GO:0051082">
    <property type="term" value="F:unfolded protein binding"/>
    <property type="evidence" value="ECO:0007669"/>
    <property type="project" value="TreeGrafter"/>
</dbReference>
<feature type="compositionally biased region" description="Basic residues" evidence="2">
    <location>
        <begin position="151"/>
        <end position="160"/>
    </location>
</feature>
<dbReference type="Proteomes" id="UP001165122">
    <property type="component" value="Unassembled WGS sequence"/>
</dbReference>
<protein>
    <recommendedName>
        <fullName evidence="3">J domain-containing protein</fullName>
    </recommendedName>
</protein>
<name>A0A9W7DR32_9STRA</name>
<evidence type="ECO:0000256" key="1">
    <source>
        <dbReference type="ARBA" id="ARBA00023186"/>
    </source>
</evidence>
<keyword evidence="5" id="KW-1185">Reference proteome</keyword>
<dbReference type="Gene3D" id="1.10.287.110">
    <property type="entry name" value="DnaJ domain"/>
    <property type="match status" value="1"/>
</dbReference>
<dbReference type="PANTHER" id="PTHR43096:SF52">
    <property type="entry name" value="DNAJ HOMOLOG 1, MITOCHONDRIAL-RELATED"/>
    <property type="match status" value="1"/>
</dbReference>
<dbReference type="EMBL" id="BRXW01000401">
    <property type="protein sequence ID" value="GMH51200.1"/>
    <property type="molecule type" value="Genomic_DNA"/>
</dbReference>
<gene>
    <name evidence="4" type="ORF">TrLO_g3580</name>
</gene>
<feature type="domain" description="J" evidence="3">
    <location>
        <begin position="6"/>
        <end position="81"/>
    </location>
</feature>
<keyword evidence="1" id="KW-0143">Chaperone</keyword>
<dbReference type="CDD" id="cd06257">
    <property type="entry name" value="DnaJ"/>
    <property type="match status" value="1"/>
</dbReference>
<dbReference type="InterPro" id="IPR036869">
    <property type="entry name" value="J_dom_sf"/>
</dbReference>
<evidence type="ECO:0000256" key="2">
    <source>
        <dbReference type="SAM" id="MobiDB-lite"/>
    </source>
</evidence>
<evidence type="ECO:0000313" key="4">
    <source>
        <dbReference type="EMBL" id="GMH51200.1"/>
    </source>
</evidence>
<sequence length="160" mass="18602">MPVDWNPYDILEVRRDASDSEIKKSYRLLSKKYHSDAARFSPILPGSCNNLEDVELHFDNIKKSYEILSSHTQRLRYDRYDLMSNPSEALGRAFIDGVGFGVGVFAKGFFMGGMKVVEKLGEREEEEVEDEEKTKVPFFTEKSATEQNKKKVEKLKRRRR</sequence>
<dbReference type="GO" id="GO:0005737">
    <property type="term" value="C:cytoplasm"/>
    <property type="evidence" value="ECO:0007669"/>
    <property type="project" value="TreeGrafter"/>
</dbReference>
<dbReference type="PROSITE" id="PS50076">
    <property type="entry name" value="DNAJ_2"/>
    <property type="match status" value="1"/>
</dbReference>
<accession>A0A9W7DR32</accession>
<dbReference type="PANTHER" id="PTHR43096">
    <property type="entry name" value="DNAJ HOMOLOG 1, MITOCHONDRIAL-RELATED"/>
    <property type="match status" value="1"/>
</dbReference>
<reference evidence="5" key="1">
    <citation type="journal article" date="2023" name="Commun. Biol.">
        <title>Genome analysis of Parmales, the sister group of diatoms, reveals the evolutionary specialization of diatoms from phago-mixotrophs to photoautotrophs.</title>
        <authorList>
            <person name="Ban H."/>
            <person name="Sato S."/>
            <person name="Yoshikawa S."/>
            <person name="Yamada K."/>
            <person name="Nakamura Y."/>
            <person name="Ichinomiya M."/>
            <person name="Sato N."/>
            <person name="Blanc-Mathieu R."/>
            <person name="Endo H."/>
            <person name="Kuwata A."/>
            <person name="Ogata H."/>
        </authorList>
    </citation>
    <scope>NUCLEOTIDE SEQUENCE [LARGE SCALE GENOMIC DNA]</scope>
    <source>
        <strain evidence="5">NIES 3700</strain>
    </source>
</reference>
<organism evidence="4 5">
    <name type="scientific">Triparma laevis f. longispina</name>
    <dbReference type="NCBI Taxonomy" id="1714387"/>
    <lineage>
        <taxon>Eukaryota</taxon>
        <taxon>Sar</taxon>
        <taxon>Stramenopiles</taxon>
        <taxon>Ochrophyta</taxon>
        <taxon>Bolidophyceae</taxon>
        <taxon>Parmales</taxon>
        <taxon>Triparmaceae</taxon>
        <taxon>Triparma</taxon>
    </lineage>
</organism>
<dbReference type="SUPFAM" id="SSF46565">
    <property type="entry name" value="Chaperone J-domain"/>
    <property type="match status" value="1"/>
</dbReference>
<comment type="caution">
    <text evidence="4">The sequence shown here is derived from an EMBL/GenBank/DDBJ whole genome shotgun (WGS) entry which is preliminary data.</text>
</comment>
<dbReference type="OrthoDB" id="10250354at2759"/>
<dbReference type="AlphaFoldDB" id="A0A9W7DR32"/>
<dbReference type="GO" id="GO:0042026">
    <property type="term" value="P:protein refolding"/>
    <property type="evidence" value="ECO:0007669"/>
    <property type="project" value="TreeGrafter"/>
</dbReference>
<proteinExistence type="predicted"/>
<evidence type="ECO:0000313" key="5">
    <source>
        <dbReference type="Proteomes" id="UP001165122"/>
    </source>
</evidence>
<dbReference type="PRINTS" id="PR00625">
    <property type="entry name" value="JDOMAIN"/>
</dbReference>
<evidence type="ECO:0000259" key="3">
    <source>
        <dbReference type="PROSITE" id="PS50076"/>
    </source>
</evidence>
<dbReference type="Pfam" id="PF00226">
    <property type="entry name" value="DnaJ"/>
    <property type="match status" value="1"/>
</dbReference>